<dbReference type="Pfam" id="PF00646">
    <property type="entry name" value="F-box"/>
    <property type="match status" value="1"/>
</dbReference>
<dbReference type="InterPro" id="IPR001810">
    <property type="entry name" value="F-box_dom"/>
</dbReference>
<evidence type="ECO:0000313" key="2">
    <source>
        <dbReference type="EMBL" id="GJE98558.1"/>
    </source>
</evidence>
<accession>A0A9P3GP81</accession>
<dbReference type="SUPFAM" id="SSF81383">
    <property type="entry name" value="F-box domain"/>
    <property type="match status" value="1"/>
</dbReference>
<dbReference type="Gene3D" id="1.20.1280.50">
    <property type="match status" value="1"/>
</dbReference>
<name>A0A9P3GP81_9APHY</name>
<sequence>MKWGLDRLSVEVVVEILAYLDYIDLLSCRRVSRKFDFIVTDTLALQYKIELGMIGYEDGSANSSLLSRLASIQRERRAWKDLSLKHVQSISVPSQDWIEARSHKDVISGRIPDHPGQLDLMYLGSSFPEHERVRRIEFDTRFDAHYIDPGQDLVILASLTQPLDAAGMRPSPKVYLRTLTDQKPHPRARQSFIDLASYGFPATSFVRRAKIQVSGAYLAFTVQKSLTVEAIFVWHWPTCTILAALRSSHDTAYLTAFCTPDAHLLVNAYERGPRGGGFGVHVFALHADAEAPALLAAFALPRLQWDFSSWLTCTFFPGYQKHAQLAGGGAAPASAHPALRLVQLRVDLQYTVYALLSTFLSPAVLEDRHRRVPLRYAWSEWGPRGARVLREDEESIICGYKAVYPEYVLDFCPVTDPSDKDDFVTRDETVLETTVFAETVVTRLPFRKVPLSLGPLARNEMQLFFRDVDGPKIVRALCEDFILIPTSLDIYAIVPDEEPDAP</sequence>
<evidence type="ECO:0000313" key="3">
    <source>
        <dbReference type="Proteomes" id="UP000703269"/>
    </source>
</evidence>
<dbReference type="OrthoDB" id="2757285at2759"/>
<organism evidence="2 3">
    <name type="scientific">Phanerochaete sordida</name>
    <dbReference type="NCBI Taxonomy" id="48140"/>
    <lineage>
        <taxon>Eukaryota</taxon>
        <taxon>Fungi</taxon>
        <taxon>Dikarya</taxon>
        <taxon>Basidiomycota</taxon>
        <taxon>Agaricomycotina</taxon>
        <taxon>Agaricomycetes</taxon>
        <taxon>Polyporales</taxon>
        <taxon>Phanerochaetaceae</taxon>
        <taxon>Phanerochaete</taxon>
    </lineage>
</organism>
<dbReference type="Proteomes" id="UP000703269">
    <property type="component" value="Unassembled WGS sequence"/>
</dbReference>
<dbReference type="SMART" id="SM00256">
    <property type="entry name" value="FBOX"/>
    <property type="match status" value="1"/>
</dbReference>
<evidence type="ECO:0000259" key="1">
    <source>
        <dbReference type="PROSITE" id="PS50181"/>
    </source>
</evidence>
<proteinExistence type="predicted"/>
<dbReference type="AlphaFoldDB" id="A0A9P3GP81"/>
<protein>
    <submittedName>
        <fullName evidence="2">F-box protein</fullName>
    </submittedName>
</protein>
<dbReference type="PROSITE" id="PS50181">
    <property type="entry name" value="FBOX"/>
    <property type="match status" value="1"/>
</dbReference>
<dbReference type="EMBL" id="BPQB01000090">
    <property type="protein sequence ID" value="GJE98558.1"/>
    <property type="molecule type" value="Genomic_DNA"/>
</dbReference>
<gene>
    <name evidence="2" type="ORF">PsYK624_147910</name>
</gene>
<comment type="caution">
    <text evidence="2">The sequence shown here is derived from an EMBL/GenBank/DDBJ whole genome shotgun (WGS) entry which is preliminary data.</text>
</comment>
<dbReference type="InterPro" id="IPR036047">
    <property type="entry name" value="F-box-like_dom_sf"/>
</dbReference>
<reference evidence="2 3" key="1">
    <citation type="submission" date="2021-08" db="EMBL/GenBank/DDBJ databases">
        <title>Draft Genome Sequence of Phanerochaete sordida strain YK-624.</title>
        <authorList>
            <person name="Mori T."/>
            <person name="Dohra H."/>
            <person name="Suzuki T."/>
            <person name="Kawagishi H."/>
            <person name="Hirai H."/>
        </authorList>
    </citation>
    <scope>NUCLEOTIDE SEQUENCE [LARGE SCALE GENOMIC DNA]</scope>
    <source>
        <strain evidence="2 3">YK-624</strain>
    </source>
</reference>
<feature type="domain" description="F-box" evidence="1">
    <location>
        <begin position="2"/>
        <end position="50"/>
    </location>
</feature>
<keyword evidence="3" id="KW-1185">Reference proteome</keyword>